<proteinExistence type="predicted"/>
<dbReference type="EMBL" id="MBTF01000001">
    <property type="protein sequence ID" value="OOQ62239.1"/>
    <property type="molecule type" value="Genomic_DNA"/>
</dbReference>
<dbReference type="Pfam" id="PF13715">
    <property type="entry name" value="CarbopepD_reg_2"/>
    <property type="match status" value="1"/>
</dbReference>
<keyword evidence="2" id="KW-1185">Reference proteome</keyword>
<evidence type="ECO:0008006" key="3">
    <source>
        <dbReference type="Google" id="ProtNLM"/>
    </source>
</evidence>
<name>A0A1S9PMS8_9SPHI</name>
<dbReference type="AlphaFoldDB" id="A0A1S9PMS8"/>
<dbReference type="Gene3D" id="2.60.40.1120">
    <property type="entry name" value="Carboxypeptidase-like, regulatory domain"/>
    <property type="match status" value="1"/>
</dbReference>
<evidence type="ECO:0000313" key="1">
    <source>
        <dbReference type="EMBL" id="OOQ62239.1"/>
    </source>
</evidence>
<sequence length="452" mass="51740">MKVKPATYTAIKTNCQRKLENCMRKLLTFILLFVCGRAFCQHRLHGRVTDLNGMALPGTSVFISESKHGTATDSLGNFVLTSPGGGNLKLVVSHVGYEAQVKAISADAADSTLLFMLKPVSKQLKDVIVSSRANDDWKHWGAAFLAAFIGNSAFAKNCTIENYREIGFKYDNDEQVLNAYTSVPLKIKNESLGYLITINLVDFVLYTPDNDVDYQAYYLFEEMKGDAAQQKLWEQNRRKAYALSMMHFSRALYANKLKEEGYEVRRFSMKDIREKERVTKIFADERIKNADYLKDKENTEEQVTMLVEKHYGADSLAYYRKMLAKQVEDIKMSAPLKQPDISAKTEGNLSLNFKDALQVVYKKIREPEEYYTYRTQSLKNIQIVSVGGNGMNTSQALLPPKLYPFTEMWLTNGTPVDIKENGRINNTNLYIHGFWGWWEKIATKLPYEYYPD</sequence>
<organism evidence="1 2">
    <name type="scientific">Mucilaginibacter pedocola</name>
    <dbReference type="NCBI Taxonomy" id="1792845"/>
    <lineage>
        <taxon>Bacteria</taxon>
        <taxon>Pseudomonadati</taxon>
        <taxon>Bacteroidota</taxon>
        <taxon>Sphingobacteriia</taxon>
        <taxon>Sphingobacteriales</taxon>
        <taxon>Sphingobacteriaceae</taxon>
        <taxon>Mucilaginibacter</taxon>
    </lineage>
</organism>
<accession>A0A1S9PMS8</accession>
<evidence type="ECO:0000313" key="2">
    <source>
        <dbReference type="Proteomes" id="UP000189739"/>
    </source>
</evidence>
<dbReference type="Proteomes" id="UP000189739">
    <property type="component" value="Unassembled WGS sequence"/>
</dbReference>
<comment type="caution">
    <text evidence="1">The sequence shown here is derived from an EMBL/GenBank/DDBJ whole genome shotgun (WGS) entry which is preliminary data.</text>
</comment>
<dbReference type="InterPro" id="IPR008969">
    <property type="entry name" value="CarboxyPept-like_regulatory"/>
</dbReference>
<protein>
    <recommendedName>
        <fullName evidence="3">Carboxypeptidase-like regulatory domain-containing protein</fullName>
    </recommendedName>
</protein>
<dbReference type="OrthoDB" id="1223654at2"/>
<reference evidence="1 2" key="1">
    <citation type="submission" date="2016-07" db="EMBL/GenBank/DDBJ databases">
        <title>Genomic analysis of zinc-resistant bacterium Mucilaginibacter pedocola TBZ30.</title>
        <authorList>
            <person name="Huang J."/>
            <person name="Tang J."/>
        </authorList>
    </citation>
    <scope>NUCLEOTIDE SEQUENCE [LARGE SCALE GENOMIC DNA]</scope>
    <source>
        <strain evidence="1 2">TBZ30</strain>
    </source>
</reference>
<dbReference type="STRING" id="1792845.BC343_04130"/>
<dbReference type="SUPFAM" id="SSF49464">
    <property type="entry name" value="Carboxypeptidase regulatory domain-like"/>
    <property type="match status" value="1"/>
</dbReference>
<gene>
    <name evidence="1" type="ORF">BC343_04130</name>
</gene>